<dbReference type="Proteomes" id="UP001501222">
    <property type="component" value="Unassembled WGS sequence"/>
</dbReference>
<evidence type="ECO:0000313" key="1">
    <source>
        <dbReference type="EMBL" id="GAA3585905.1"/>
    </source>
</evidence>
<keyword evidence="2" id="KW-1185">Reference proteome</keyword>
<comment type="caution">
    <text evidence="1">The sequence shown here is derived from an EMBL/GenBank/DDBJ whole genome shotgun (WGS) entry which is preliminary data.</text>
</comment>
<evidence type="ECO:0000313" key="2">
    <source>
        <dbReference type="Proteomes" id="UP001501222"/>
    </source>
</evidence>
<reference evidence="2" key="1">
    <citation type="journal article" date="2019" name="Int. J. Syst. Evol. Microbiol.">
        <title>The Global Catalogue of Microorganisms (GCM) 10K type strain sequencing project: providing services to taxonomists for standard genome sequencing and annotation.</title>
        <authorList>
            <consortium name="The Broad Institute Genomics Platform"/>
            <consortium name="The Broad Institute Genome Sequencing Center for Infectious Disease"/>
            <person name="Wu L."/>
            <person name="Ma J."/>
        </authorList>
    </citation>
    <scope>NUCLEOTIDE SEQUENCE [LARGE SCALE GENOMIC DNA]</scope>
    <source>
        <strain evidence="2">JCM 16928</strain>
    </source>
</reference>
<name>A0ABP6YND3_9ACTN</name>
<dbReference type="EMBL" id="BAABAA010000012">
    <property type="protein sequence ID" value="GAA3585905.1"/>
    <property type="molecule type" value="Genomic_DNA"/>
</dbReference>
<sequence>MVTWNVAEGPVVPSIAAVEELLAPIWPQDFGFPLAMSSHLTAPEYTLSWLTRVQWTRLRPTK</sequence>
<accession>A0ABP6YND3</accession>
<protein>
    <submittedName>
        <fullName evidence="1">Uncharacterized protein</fullName>
    </submittedName>
</protein>
<gene>
    <name evidence="1" type="ORF">GCM10022235_65550</name>
</gene>
<proteinExistence type="predicted"/>
<organism evidence="1 2">
    <name type="scientific">Kribbella ginsengisoli</name>
    <dbReference type="NCBI Taxonomy" id="363865"/>
    <lineage>
        <taxon>Bacteria</taxon>
        <taxon>Bacillati</taxon>
        <taxon>Actinomycetota</taxon>
        <taxon>Actinomycetes</taxon>
        <taxon>Propionibacteriales</taxon>
        <taxon>Kribbellaceae</taxon>
        <taxon>Kribbella</taxon>
    </lineage>
</organism>